<reference evidence="1 2" key="1">
    <citation type="journal article" date="2019" name="Emerg. Microbes Infect.">
        <title>Comprehensive subspecies identification of 175 nontuberculous mycobacteria species based on 7547 genomic profiles.</title>
        <authorList>
            <person name="Matsumoto Y."/>
            <person name="Kinjo T."/>
            <person name="Motooka D."/>
            <person name="Nabeya D."/>
            <person name="Jung N."/>
            <person name="Uechi K."/>
            <person name="Horii T."/>
            <person name="Iida T."/>
            <person name="Fujita J."/>
            <person name="Nakamura S."/>
        </authorList>
    </citation>
    <scope>NUCLEOTIDE SEQUENCE [LARGE SCALE GENOMIC DNA]</scope>
    <source>
        <strain evidence="1 2">JCM 30396</strain>
    </source>
</reference>
<protein>
    <submittedName>
        <fullName evidence="1">Uncharacterized protein</fullName>
    </submittedName>
</protein>
<keyword evidence="2" id="KW-1185">Reference proteome</keyword>
<dbReference type="KEGG" id="mhev:MHEL_05050"/>
<dbReference type="AlphaFoldDB" id="A0A7I7SZ23"/>
<name>A0A7I7SZ23_9MYCO</name>
<sequence length="148" mass="15951">MFPPQTRFVSTPPTPLLASNSDFQLQIQLAVCDLTRRIADAAAAASAQGGDGAAVITRTVDAWVRVDDRDGDGRVPITSFFPPLWSVALPRLTRPNDLVDLVPAFAAAAWSFIVIARTIRDRSLNQAIHEAIDTILSRAETIAASTCH</sequence>
<proteinExistence type="predicted"/>
<dbReference type="Proteomes" id="UP000467148">
    <property type="component" value="Chromosome"/>
</dbReference>
<dbReference type="EMBL" id="AP022596">
    <property type="protein sequence ID" value="BBY62262.1"/>
    <property type="molecule type" value="Genomic_DNA"/>
</dbReference>
<evidence type="ECO:0000313" key="2">
    <source>
        <dbReference type="Proteomes" id="UP000467148"/>
    </source>
</evidence>
<accession>A0A7I7SZ23</accession>
<organism evidence="1 2">
    <name type="scientific">Mycolicibacterium helvum</name>
    <dbReference type="NCBI Taxonomy" id="1534349"/>
    <lineage>
        <taxon>Bacteria</taxon>
        <taxon>Bacillati</taxon>
        <taxon>Actinomycetota</taxon>
        <taxon>Actinomycetes</taxon>
        <taxon>Mycobacteriales</taxon>
        <taxon>Mycobacteriaceae</taxon>
        <taxon>Mycolicibacterium</taxon>
    </lineage>
</organism>
<evidence type="ECO:0000313" key="1">
    <source>
        <dbReference type="EMBL" id="BBY62262.1"/>
    </source>
</evidence>
<gene>
    <name evidence="1" type="ORF">MHEL_05050</name>
</gene>